<dbReference type="InterPro" id="IPR036875">
    <property type="entry name" value="Znf_CCHC_sf"/>
</dbReference>
<dbReference type="InterPro" id="IPR005162">
    <property type="entry name" value="Retrotrans_gag_dom"/>
</dbReference>
<sequence>MLPIKFLSLQKSELEYEVRIRGATPAPSVEELRKQIIKLSPDLPSEYILESPLDARQDLKGCLEVLTKIQLNLETSDPSVASLLRTQNMLNHLHNRVERITRSDDIKKEYDDIVSSYKNFSQKLSTLLAKKPSTSTFLNVPSAGFAKDSASTVPEPQNLISVSCDRTSSDLSKLKFTGKTCVRSFIQRVDEFILARNIPQQKVLSFASEIFQDDALHWYRAVKDKVSSWPELARLLKEDFSQADYDYRLISEIRSRTQGERENITIYLAVMNGMFSRLSTPPSEVDQLEILLHNIRPCYASTLAAAPQISTIDTLRSLCRNYETFQTRLSQFQEPPKVTSDTLAPEFAYTKDVHKYINKPNNNNHNKYNNSNNSNNYSNNKYIHAVNVAKKEPYCPRCRNNTHHIRQCKAPRDIVCFKCGKRDVKTPDCPNCNQKIQKLIKRSCSNFSKQDWDTWLDFIRTFSSSYRVATILLSKPLNDSRPYVNIKINNIDAVGLLDSGAAVSILGNNSHLQLTDCTLNQDNHTKMIAAGGQSLKTLGFVHLPGFTLPFGSCFTAVESCGSALKPTHPSLDLAIDARALISCSGQ</sequence>
<dbReference type="PANTHER" id="PTHR33223">
    <property type="entry name" value="CCHC-TYPE DOMAIN-CONTAINING PROTEIN"/>
    <property type="match status" value="1"/>
</dbReference>
<proteinExistence type="predicted"/>
<dbReference type="GO" id="GO:0006508">
    <property type="term" value="P:proteolysis"/>
    <property type="evidence" value="ECO:0007669"/>
    <property type="project" value="InterPro"/>
</dbReference>
<dbReference type="GO" id="GO:0004190">
    <property type="term" value="F:aspartic-type endopeptidase activity"/>
    <property type="evidence" value="ECO:0007669"/>
    <property type="project" value="InterPro"/>
</dbReference>
<reference evidence="2" key="1">
    <citation type="journal article" date="2021" name="G3 (Bethesda)">
        <title>Genome and transcriptome analysis of the beet armyworm Spodoptera exigua reveals targets for pest control. .</title>
        <authorList>
            <person name="Simon S."/>
            <person name="Breeschoten T."/>
            <person name="Jansen H.J."/>
            <person name="Dirks R.P."/>
            <person name="Schranz M.E."/>
            <person name="Ros V.I.D."/>
        </authorList>
    </citation>
    <scope>NUCLEOTIDE SEQUENCE</scope>
    <source>
        <strain evidence="2">TB_SE_WUR_2020</strain>
    </source>
</reference>
<dbReference type="InterPro" id="IPR001969">
    <property type="entry name" value="Aspartic_peptidase_AS"/>
</dbReference>
<dbReference type="AlphaFoldDB" id="A0A922M766"/>
<name>A0A922M766_SPOEX</name>
<dbReference type="Gene3D" id="2.40.70.10">
    <property type="entry name" value="Acid Proteases"/>
    <property type="match status" value="1"/>
</dbReference>
<feature type="domain" description="Retrotransposon gag" evidence="1">
    <location>
        <begin position="206"/>
        <end position="287"/>
    </location>
</feature>
<organism evidence="2 3">
    <name type="scientific">Spodoptera exigua</name>
    <name type="common">Beet armyworm</name>
    <name type="synonym">Noctua fulgens</name>
    <dbReference type="NCBI Taxonomy" id="7107"/>
    <lineage>
        <taxon>Eukaryota</taxon>
        <taxon>Metazoa</taxon>
        <taxon>Ecdysozoa</taxon>
        <taxon>Arthropoda</taxon>
        <taxon>Hexapoda</taxon>
        <taxon>Insecta</taxon>
        <taxon>Pterygota</taxon>
        <taxon>Neoptera</taxon>
        <taxon>Endopterygota</taxon>
        <taxon>Lepidoptera</taxon>
        <taxon>Glossata</taxon>
        <taxon>Ditrysia</taxon>
        <taxon>Noctuoidea</taxon>
        <taxon>Noctuidae</taxon>
        <taxon>Amphipyrinae</taxon>
        <taxon>Spodoptera</taxon>
    </lineage>
</organism>
<accession>A0A922M766</accession>
<dbReference type="EMBL" id="JACEFF010000776">
    <property type="protein sequence ID" value="KAH9631116.1"/>
    <property type="molecule type" value="Genomic_DNA"/>
</dbReference>
<dbReference type="PANTHER" id="PTHR33223:SF6">
    <property type="entry name" value="CCHC-TYPE DOMAIN-CONTAINING PROTEIN"/>
    <property type="match status" value="1"/>
</dbReference>
<gene>
    <name evidence="2" type="ORF">HF086_008618</name>
</gene>
<dbReference type="SUPFAM" id="SSF50630">
    <property type="entry name" value="Acid proteases"/>
    <property type="match status" value="1"/>
</dbReference>
<protein>
    <recommendedName>
        <fullName evidence="1">Retrotransposon gag domain-containing protein</fullName>
    </recommendedName>
</protein>
<evidence type="ECO:0000313" key="3">
    <source>
        <dbReference type="Proteomes" id="UP000814243"/>
    </source>
</evidence>
<dbReference type="Pfam" id="PF03732">
    <property type="entry name" value="Retrotrans_gag"/>
    <property type="match status" value="1"/>
</dbReference>
<dbReference type="Proteomes" id="UP000814243">
    <property type="component" value="Unassembled WGS sequence"/>
</dbReference>
<comment type="caution">
    <text evidence="2">The sequence shown here is derived from an EMBL/GenBank/DDBJ whole genome shotgun (WGS) entry which is preliminary data.</text>
</comment>
<dbReference type="PROSITE" id="PS00141">
    <property type="entry name" value="ASP_PROTEASE"/>
    <property type="match status" value="1"/>
</dbReference>
<dbReference type="GO" id="GO:0003676">
    <property type="term" value="F:nucleic acid binding"/>
    <property type="evidence" value="ECO:0007669"/>
    <property type="project" value="InterPro"/>
</dbReference>
<dbReference type="SUPFAM" id="SSF57756">
    <property type="entry name" value="Retrovirus zinc finger-like domains"/>
    <property type="match status" value="1"/>
</dbReference>
<dbReference type="GO" id="GO:0008270">
    <property type="term" value="F:zinc ion binding"/>
    <property type="evidence" value="ECO:0007669"/>
    <property type="project" value="InterPro"/>
</dbReference>
<dbReference type="InterPro" id="IPR021109">
    <property type="entry name" value="Peptidase_aspartic_dom_sf"/>
</dbReference>
<evidence type="ECO:0000259" key="1">
    <source>
        <dbReference type="Pfam" id="PF03732"/>
    </source>
</evidence>
<evidence type="ECO:0000313" key="2">
    <source>
        <dbReference type="EMBL" id="KAH9631116.1"/>
    </source>
</evidence>